<dbReference type="eggNOG" id="ENOG502QS5U">
    <property type="taxonomic scope" value="Eukaryota"/>
</dbReference>
<dbReference type="PANTHER" id="PTHR47163:SF3">
    <property type="entry name" value="PROTEIN CBG18017"/>
    <property type="match status" value="1"/>
</dbReference>
<proteinExistence type="predicted"/>
<evidence type="ECO:0000313" key="1">
    <source>
        <dbReference type="Proteomes" id="UP000095282"/>
    </source>
</evidence>
<organism evidence="1 2">
    <name type="scientific">Caenorhabditis tropicalis</name>
    <dbReference type="NCBI Taxonomy" id="1561998"/>
    <lineage>
        <taxon>Eukaryota</taxon>
        <taxon>Metazoa</taxon>
        <taxon>Ecdysozoa</taxon>
        <taxon>Nematoda</taxon>
        <taxon>Chromadorea</taxon>
        <taxon>Rhabditida</taxon>
        <taxon>Rhabditina</taxon>
        <taxon>Rhabditomorpha</taxon>
        <taxon>Rhabditoidea</taxon>
        <taxon>Rhabditidae</taxon>
        <taxon>Peloderinae</taxon>
        <taxon>Caenorhabditis</taxon>
    </lineage>
</organism>
<sequence>MDVDDKTIMDYYQIFRDLTQNYFEREVIGKNQLLGGPGKYVEIDEKLMFKAKYHRGLNRDQIWVFGLIERGTNKVAMFPVQKRDRSTLLPIIEANVALGTIVVSWRAYLGISSFKRAMSIAL</sequence>
<protein>
    <submittedName>
        <fullName evidence="2">DDE_Tnp_IS1595 domain-containing protein</fullName>
    </submittedName>
</protein>
<evidence type="ECO:0000313" key="2">
    <source>
        <dbReference type="WBParaSite" id="Csp11.Scaffold630.g20189.t1"/>
    </source>
</evidence>
<keyword evidence="1" id="KW-1185">Reference proteome</keyword>
<accession>A0A1I7UX16</accession>
<dbReference type="AlphaFoldDB" id="A0A1I7UX16"/>
<dbReference type="WBParaSite" id="Csp11.Scaffold630.g20189.t1">
    <property type="protein sequence ID" value="Csp11.Scaffold630.g20189.t1"/>
    <property type="gene ID" value="Csp11.Scaffold630.g20189"/>
</dbReference>
<reference evidence="2" key="1">
    <citation type="submission" date="2016-11" db="UniProtKB">
        <authorList>
            <consortium name="WormBaseParasite"/>
        </authorList>
    </citation>
    <scope>IDENTIFICATION</scope>
</reference>
<dbReference type="PANTHER" id="PTHR47163">
    <property type="entry name" value="DDE_TNP_IS1595 DOMAIN-CONTAINING PROTEIN"/>
    <property type="match status" value="1"/>
</dbReference>
<dbReference type="Proteomes" id="UP000095282">
    <property type="component" value="Unplaced"/>
</dbReference>
<dbReference type="InterPro" id="IPR053164">
    <property type="entry name" value="IS1016-like_transposase"/>
</dbReference>
<name>A0A1I7UX16_9PELO</name>